<accession>A0A7V3ZHE5</accession>
<dbReference type="GO" id="GO:0006654">
    <property type="term" value="P:phosphatidic acid biosynthetic process"/>
    <property type="evidence" value="ECO:0007669"/>
    <property type="project" value="TreeGrafter"/>
</dbReference>
<name>A0A7V3ZHE5_DICTH</name>
<keyword evidence="3 5" id="KW-0012">Acyltransferase</keyword>
<evidence type="ECO:0000313" key="5">
    <source>
        <dbReference type="EMBL" id="HGK23004.1"/>
    </source>
</evidence>
<proteinExistence type="predicted"/>
<dbReference type="GO" id="GO:0003841">
    <property type="term" value="F:1-acylglycerol-3-phosphate O-acyltransferase activity"/>
    <property type="evidence" value="ECO:0007669"/>
    <property type="project" value="TreeGrafter"/>
</dbReference>
<feature type="domain" description="Phospholipid/glycerol acyltransferase" evidence="4">
    <location>
        <begin position="46"/>
        <end position="159"/>
    </location>
</feature>
<comment type="pathway">
    <text evidence="1">Lipid metabolism.</text>
</comment>
<comment type="caution">
    <text evidence="5">The sequence shown here is derived from an EMBL/GenBank/DDBJ whole genome shotgun (WGS) entry which is preliminary data.</text>
</comment>
<keyword evidence="2 5" id="KW-0808">Transferase</keyword>
<organism evidence="5">
    <name type="scientific">Dictyoglomus thermophilum</name>
    <dbReference type="NCBI Taxonomy" id="14"/>
    <lineage>
        <taxon>Bacteria</taxon>
        <taxon>Pseudomonadati</taxon>
        <taxon>Dictyoglomota</taxon>
        <taxon>Dictyoglomia</taxon>
        <taxon>Dictyoglomales</taxon>
        <taxon>Dictyoglomaceae</taxon>
        <taxon>Dictyoglomus</taxon>
    </lineage>
</organism>
<gene>
    <name evidence="5" type="ORF">ENU78_00905</name>
</gene>
<reference evidence="5" key="1">
    <citation type="journal article" date="2020" name="mSystems">
        <title>Genome- and Community-Level Interaction Insights into Carbon Utilization and Element Cycling Functions of Hydrothermarchaeota in Hydrothermal Sediment.</title>
        <authorList>
            <person name="Zhou Z."/>
            <person name="Liu Y."/>
            <person name="Xu W."/>
            <person name="Pan J."/>
            <person name="Luo Z.H."/>
            <person name="Li M."/>
        </authorList>
    </citation>
    <scope>NUCLEOTIDE SEQUENCE [LARGE SCALE GENOMIC DNA]</scope>
    <source>
        <strain evidence="5">SpSt-70</strain>
    </source>
</reference>
<dbReference type="InterPro" id="IPR002123">
    <property type="entry name" value="Plipid/glycerol_acylTrfase"/>
</dbReference>
<evidence type="ECO:0000256" key="1">
    <source>
        <dbReference type="ARBA" id="ARBA00005189"/>
    </source>
</evidence>
<evidence type="ECO:0000256" key="3">
    <source>
        <dbReference type="ARBA" id="ARBA00023315"/>
    </source>
</evidence>
<dbReference type="CDD" id="cd07989">
    <property type="entry name" value="LPLAT_AGPAT-like"/>
    <property type="match status" value="1"/>
</dbReference>
<dbReference type="PANTHER" id="PTHR10434">
    <property type="entry name" value="1-ACYL-SN-GLYCEROL-3-PHOSPHATE ACYLTRANSFERASE"/>
    <property type="match status" value="1"/>
</dbReference>
<dbReference type="SMART" id="SM00563">
    <property type="entry name" value="PlsC"/>
    <property type="match status" value="1"/>
</dbReference>
<dbReference type="SUPFAM" id="SSF69593">
    <property type="entry name" value="Glycerol-3-phosphate (1)-acyltransferase"/>
    <property type="match status" value="1"/>
</dbReference>
<dbReference type="PANTHER" id="PTHR10434:SF11">
    <property type="entry name" value="1-ACYL-SN-GLYCEROL-3-PHOSPHATE ACYLTRANSFERASE"/>
    <property type="match status" value="1"/>
</dbReference>
<evidence type="ECO:0000256" key="2">
    <source>
        <dbReference type="ARBA" id="ARBA00022679"/>
    </source>
</evidence>
<dbReference type="EMBL" id="DTDV01000005">
    <property type="protein sequence ID" value="HGK23004.1"/>
    <property type="molecule type" value="Genomic_DNA"/>
</dbReference>
<evidence type="ECO:0000259" key="4">
    <source>
        <dbReference type="SMART" id="SM00563"/>
    </source>
</evidence>
<dbReference type="Pfam" id="PF01553">
    <property type="entry name" value="Acyltransferase"/>
    <property type="match status" value="1"/>
</dbReference>
<dbReference type="AlphaFoldDB" id="A0A7V3ZHE5"/>
<protein>
    <submittedName>
        <fullName evidence="5">1-acyl-sn-glycerol-3-phosphate acyltransferase</fullName>
    </submittedName>
</protein>
<sequence>MKRRKYSTSFQPLIYKGIANIIRIFLKKLYKLEVKGIENIPLYGPVIIAPNHRSSLDVLAIAVSLSRPIKTLGKIERFQYPLLGRFARFLGGIPVNREHADLSAVKGGIEALKRGEVLLVFPEGTRLRMEKKEVKPKRGIGYFAAKMKVPVIPTAIIGADRIWSPEKKVPSLRGKIKVIFLQPVYYEGEPDRAKEEEFTNNIMKQIEAVLRRESLNYEEN</sequence>